<gene>
    <name evidence="1" type="ORF">RHMOL_Rhmol10G0181200</name>
</gene>
<keyword evidence="2" id="KW-1185">Reference proteome</keyword>
<proteinExistence type="predicted"/>
<accession>A0ACC0M3P7</accession>
<evidence type="ECO:0000313" key="2">
    <source>
        <dbReference type="Proteomes" id="UP001062846"/>
    </source>
</evidence>
<name>A0ACC0M3P7_RHOML</name>
<comment type="caution">
    <text evidence="1">The sequence shown here is derived from an EMBL/GenBank/DDBJ whole genome shotgun (WGS) entry which is preliminary data.</text>
</comment>
<protein>
    <submittedName>
        <fullName evidence="1">Uncharacterized protein</fullName>
    </submittedName>
</protein>
<dbReference type="EMBL" id="CM046397">
    <property type="protein sequence ID" value="KAI8535529.1"/>
    <property type="molecule type" value="Genomic_DNA"/>
</dbReference>
<evidence type="ECO:0000313" key="1">
    <source>
        <dbReference type="EMBL" id="KAI8535529.1"/>
    </source>
</evidence>
<reference evidence="1" key="1">
    <citation type="submission" date="2022-02" db="EMBL/GenBank/DDBJ databases">
        <title>Plant Genome Project.</title>
        <authorList>
            <person name="Zhang R.-G."/>
        </authorList>
    </citation>
    <scope>NUCLEOTIDE SEQUENCE</scope>
    <source>
        <strain evidence="1">AT1</strain>
    </source>
</reference>
<organism evidence="1 2">
    <name type="scientific">Rhododendron molle</name>
    <name type="common">Chinese azalea</name>
    <name type="synonym">Azalea mollis</name>
    <dbReference type="NCBI Taxonomy" id="49168"/>
    <lineage>
        <taxon>Eukaryota</taxon>
        <taxon>Viridiplantae</taxon>
        <taxon>Streptophyta</taxon>
        <taxon>Embryophyta</taxon>
        <taxon>Tracheophyta</taxon>
        <taxon>Spermatophyta</taxon>
        <taxon>Magnoliopsida</taxon>
        <taxon>eudicotyledons</taxon>
        <taxon>Gunneridae</taxon>
        <taxon>Pentapetalae</taxon>
        <taxon>asterids</taxon>
        <taxon>Ericales</taxon>
        <taxon>Ericaceae</taxon>
        <taxon>Ericoideae</taxon>
        <taxon>Rhodoreae</taxon>
        <taxon>Rhododendron</taxon>
    </lineage>
</organism>
<sequence>MIHDGVQSDSLRSSDFGDEQDQYILVYYTLRNRRGSLSHSLATCEASNRCIMPKRQLSGHQKRIKKQKTEALINSQKGAIKKFFSSNENVQSSVEEHENLVIDVAENLVNEEQVEEECGDLGGEEAYQCINESNNESSRDVNQNEDLNVECTPVNIDDPCNWDNMDQKLRDLLVERGPVRRNGDATFPKDDNEKSRHFSSVRYIRHLPNGEKYDRKWLVYSEALNKVFCFCCKLFKNEGNKTQLANDGFQDWKNIGDRLKSHETNWEHLTCMNKWIELERRFQKNQTIDKSVQERVIKEREHWRGVLLREIALVEALAQNNLPFRGENEKIYQRNNGNFLCFIQMMGKFDLVMQEHLRRIEKGEIHNHYLNHKIQNELIQMLAAEVKSKIVATIKAAKYYSVILDCTPDVSHEEQMSLVVRCVDISTSPIEVRVSEFFLEFLKVDDTTGLGLFCALQEVLVSLQLDIGDLRGQGYDNGSNMKGKNKGVQTRVLEVNPRAFYTPCGCHSLNLVLCDIANSCSKAKTFFGVVQRLYVLFSSSIQRWAILKDNLKDVKGLTLKTLSQTRWESRIESIKLIRYHPSKLRDALVDLANDPTTDSLAQSEAKSLAKNELENFEFLFAMAIWYKLLFVVNIVSKFLQSEDMRIDLAIEKLKDLIDYFENYGKVGFAEAMVDATEMANEMGIEPKFVEKRIIQRKKQFDEDVTDEVTHSAEESMRVNYFLVIVDKALSSFKDRFQQFEVYEKNFGFLFDLEKASSSDDCLKNHCTNLEEVLKHGGVSDIVGRDLFVELKCLKQVLPRGAQKPIEVLNYIKLMADSFPNAWNAYRVLLTIPVSIASGERSFSKLKLIKNYLRSTMSQERLNGLAMLSIENDLVKEVDYTNLIDSFASRNARRVIFK</sequence>
<dbReference type="Proteomes" id="UP001062846">
    <property type="component" value="Chromosome 10"/>
</dbReference>